<evidence type="ECO:0000256" key="1">
    <source>
        <dbReference type="SAM" id="Phobius"/>
    </source>
</evidence>
<sequence length="149" mass="16459">MLLNLLLGLATTAVCLLLQSLLVVAALRYFVRREYRVYSTFLRAEGVVIGLMLILIFASLAQIAVWALLFYLLGEFETLEQAFYHSGVNFATLGYGDIVMSEKHRLLGPLEAINGVLMIGVSTGALSRALTEVVKGRVLPVRDEKPSER</sequence>
<evidence type="ECO:0000313" key="4">
    <source>
        <dbReference type="Proteomes" id="UP001596425"/>
    </source>
</evidence>
<feature type="transmembrane region" description="Helical" evidence="1">
    <location>
        <begin position="49"/>
        <end position="73"/>
    </location>
</feature>
<dbReference type="SUPFAM" id="SSF81324">
    <property type="entry name" value="Voltage-gated potassium channels"/>
    <property type="match status" value="1"/>
</dbReference>
<dbReference type="EMBL" id="JBHSVR010000001">
    <property type="protein sequence ID" value="MFC6633409.1"/>
    <property type="molecule type" value="Genomic_DNA"/>
</dbReference>
<organism evidence="3 4">
    <name type="scientific">Microbulbifer taiwanensis</name>
    <dbReference type="NCBI Taxonomy" id="986746"/>
    <lineage>
        <taxon>Bacteria</taxon>
        <taxon>Pseudomonadati</taxon>
        <taxon>Pseudomonadota</taxon>
        <taxon>Gammaproteobacteria</taxon>
        <taxon>Cellvibrionales</taxon>
        <taxon>Microbulbiferaceae</taxon>
        <taxon>Microbulbifer</taxon>
    </lineage>
</organism>
<comment type="caution">
    <text evidence="3">The sequence shown here is derived from an EMBL/GenBank/DDBJ whole genome shotgun (WGS) entry which is preliminary data.</text>
</comment>
<dbReference type="Proteomes" id="UP001596425">
    <property type="component" value="Unassembled WGS sequence"/>
</dbReference>
<gene>
    <name evidence="3" type="ORF">ACFQBM_08965</name>
</gene>
<proteinExistence type="predicted"/>
<keyword evidence="1" id="KW-0472">Membrane</keyword>
<keyword evidence="1" id="KW-0812">Transmembrane</keyword>
<reference evidence="4" key="1">
    <citation type="journal article" date="2019" name="Int. J. Syst. Evol. Microbiol.">
        <title>The Global Catalogue of Microorganisms (GCM) 10K type strain sequencing project: providing services to taxonomists for standard genome sequencing and annotation.</title>
        <authorList>
            <consortium name="The Broad Institute Genomics Platform"/>
            <consortium name="The Broad Institute Genome Sequencing Center for Infectious Disease"/>
            <person name="Wu L."/>
            <person name="Ma J."/>
        </authorList>
    </citation>
    <scope>NUCLEOTIDE SEQUENCE [LARGE SCALE GENOMIC DNA]</scope>
    <source>
        <strain evidence="4">CGMCC 1.13718</strain>
    </source>
</reference>
<dbReference type="Gene3D" id="1.10.287.70">
    <property type="match status" value="1"/>
</dbReference>
<keyword evidence="1" id="KW-1133">Transmembrane helix</keyword>
<dbReference type="InterPro" id="IPR013099">
    <property type="entry name" value="K_chnl_dom"/>
</dbReference>
<dbReference type="RefSeq" id="WP_193189115.1">
    <property type="nucleotide sequence ID" value="NZ_JACZFR010000001.1"/>
</dbReference>
<feature type="domain" description="Potassium channel" evidence="2">
    <location>
        <begin position="63"/>
        <end position="131"/>
    </location>
</feature>
<accession>A0ABW1YL09</accession>
<evidence type="ECO:0000259" key="2">
    <source>
        <dbReference type="Pfam" id="PF07885"/>
    </source>
</evidence>
<name>A0ABW1YL09_9GAMM</name>
<dbReference type="Pfam" id="PF07885">
    <property type="entry name" value="Ion_trans_2"/>
    <property type="match status" value="1"/>
</dbReference>
<evidence type="ECO:0000313" key="3">
    <source>
        <dbReference type="EMBL" id="MFC6633409.1"/>
    </source>
</evidence>
<protein>
    <submittedName>
        <fullName evidence="3">Ion channel</fullName>
    </submittedName>
</protein>
<keyword evidence="4" id="KW-1185">Reference proteome</keyword>